<dbReference type="Gene3D" id="2.40.50.1040">
    <property type="match status" value="1"/>
</dbReference>
<dbReference type="InterPro" id="IPR024263">
    <property type="entry name" value="Stn1_C_fungi"/>
</dbReference>
<keyword evidence="2" id="KW-0158">Chromosome</keyword>
<dbReference type="Pfam" id="PF10451">
    <property type="entry name" value="Stn1"/>
    <property type="match status" value="1"/>
</dbReference>
<dbReference type="InterPro" id="IPR018856">
    <property type="entry name" value="Stn1_N"/>
</dbReference>
<dbReference type="GeneID" id="96902055"/>
<dbReference type="GO" id="GO:0043047">
    <property type="term" value="F:single-stranded telomeric DNA binding"/>
    <property type="evidence" value="ECO:0007669"/>
    <property type="project" value="EnsemblFungi"/>
</dbReference>
<dbReference type="GO" id="GO:0061770">
    <property type="term" value="F:translation elongation factor binding"/>
    <property type="evidence" value="ECO:0007669"/>
    <property type="project" value="EnsemblFungi"/>
</dbReference>
<dbReference type="FunCoup" id="G0VA11">
    <property type="interactions" value="25"/>
</dbReference>
<dbReference type="InParanoid" id="G0VA11"/>
<dbReference type="Proteomes" id="UP000001640">
    <property type="component" value="Chromosome 2"/>
</dbReference>
<name>G0VA11_NAUCA</name>
<feature type="domain" description="Stn1 C-terminal fungi" evidence="5">
    <location>
        <begin position="311"/>
        <end position="474"/>
    </location>
</feature>
<feature type="domain" description="CST complex subunit Stn1 N-terminal" evidence="4">
    <location>
        <begin position="11"/>
        <end position="248"/>
    </location>
</feature>
<comment type="subcellular location">
    <subcellularLocation>
        <location evidence="1">Chromosome</location>
        <location evidence="1">Telomere</location>
    </subcellularLocation>
</comment>
<dbReference type="AlphaFoldDB" id="G0VA11"/>
<dbReference type="HOGENOM" id="CLU_582904_0_0_1"/>
<accession>G0VA11</accession>
<gene>
    <name evidence="6" type="primary">NCAS0B04120</name>
    <name evidence="6" type="ordered locus">NCAS_0B04120</name>
</gene>
<dbReference type="InterPro" id="IPR038240">
    <property type="entry name" value="Stn1_C_sf"/>
</dbReference>
<dbReference type="RefSeq" id="XP_003674869.1">
    <property type="nucleotide sequence ID" value="XM_003674821.1"/>
</dbReference>
<evidence type="ECO:0000313" key="7">
    <source>
        <dbReference type="Proteomes" id="UP000001640"/>
    </source>
</evidence>
<evidence type="ECO:0000256" key="1">
    <source>
        <dbReference type="ARBA" id="ARBA00004574"/>
    </source>
</evidence>
<dbReference type="KEGG" id="ncs:NCAS_0B04120"/>
<dbReference type="eggNOG" id="ENOG502S0RQ">
    <property type="taxonomic scope" value="Eukaryota"/>
</dbReference>
<keyword evidence="7" id="KW-1185">Reference proteome</keyword>
<dbReference type="STRING" id="1064592.G0VA11"/>
<dbReference type="GO" id="GO:0032211">
    <property type="term" value="P:negative regulation of telomere maintenance via telomerase"/>
    <property type="evidence" value="ECO:0007669"/>
    <property type="project" value="EnsemblFungi"/>
</dbReference>
<proteinExistence type="predicted"/>
<dbReference type="Pfam" id="PF12659">
    <property type="entry name" value="Stn1_C"/>
    <property type="match status" value="1"/>
</dbReference>
<reference evidence="6 7" key="1">
    <citation type="journal article" date="2011" name="Proc. Natl. Acad. Sci. U.S.A.">
        <title>Evolutionary erosion of yeast sex chromosomes by mating-type switching accidents.</title>
        <authorList>
            <person name="Gordon J.L."/>
            <person name="Armisen D."/>
            <person name="Proux-Wera E."/>
            <person name="Oheigeartaigh S.S."/>
            <person name="Byrne K.P."/>
            <person name="Wolfe K.H."/>
        </authorList>
    </citation>
    <scope>NUCLEOTIDE SEQUENCE [LARGE SCALE GENOMIC DNA]</scope>
    <source>
        <strain evidence="7">ATCC 76901 / BCRC 22586 / CBS 4309 / NBRC 1992 / NRRL Y-12630</strain>
    </source>
</reference>
<dbReference type="Gene3D" id="1.10.10.1080">
    <property type="entry name" value="Stn1, N-terminal wHTH domain"/>
    <property type="match status" value="1"/>
</dbReference>
<dbReference type="GO" id="GO:0016233">
    <property type="term" value="P:telomere capping"/>
    <property type="evidence" value="ECO:0007669"/>
    <property type="project" value="EnsemblFungi"/>
</dbReference>
<dbReference type="EMBL" id="HE576753">
    <property type="protein sequence ID" value="CCC68496.1"/>
    <property type="molecule type" value="Genomic_DNA"/>
</dbReference>
<evidence type="ECO:0000313" key="6">
    <source>
        <dbReference type="EMBL" id="CCC68496.1"/>
    </source>
</evidence>
<protein>
    <recommendedName>
        <fullName evidence="8">CST complex subunit Stn1 N-terminal domain-containing protein</fullName>
    </recommendedName>
</protein>
<evidence type="ECO:0000259" key="5">
    <source>
        <dbReference type="Pfam" id="PF12659"/>
    </source>
</evidence>
<organism evidence="6 7">
    <name type="scientific">Naumovozyma castellii</name>
    <name type="common">Yeast</name>
    <name type="synonym">Saccharomyces castellii</name>
    <dbReference type="NCBI Taxonomy" id="27288"/>
    <lineage>
        <taxon>Eukaryota</taxon>
        <taxon>Fungi</taxon>
        <taxon>Dikarya</taxon>
        <taxon>Ascomycota</taxon>
        <taxon>Saccharomycotina</taxon>
        <taxon>Saccharomycetes</taxon>
        <taxon>Saccharomycetales</taxon>
        <taxon>Saccharomycetaceae</taxon>
        <taxon>Naumovozyma</taxon>
    </lineage>
</organism>
<dbReference type="OrthoDB" id="77828at2759"/>
<dbReference type="GO" id="GO:1990879">
    <property type="term" value="C:CST complex"/>
    <property type="evidence" value="ECO:0007669"/>
    <property type="project" value="EnsemblFungi"/>
</dbReference>
<dbReference type="OMA" id="CVAGWKW"/>
<sequence>MQTNDHIAYRTPDTDVPFYIPLLFKHNPFYNNKSPIPVLIHDLSIQIRQSRFICDNYYKGSNTQCLFLGNNPVNEIYVVGKVSSWKLKWIKNRDYLFFKLDDCTPIIDSEENAAELVFKCPKDTIMENFIATTMPDISGLVLNVIGTAQIQTNEIEVRSIVTFESFLEEISFWNEAMKQRKLLNTPWIIDPMILEPYFLTQENSNNKSSPLKIHTPRKHKKGENFTYIEQLQDENLRDELEITSPYFSSDPSFNFGFTNPPSIEEETTEFELIEASQSRIENKQIGNKLVFSETRVPPINVCNQAKFRSLLLQNLMILSTQSISLVELYQLPDFRSCIEAITIQQFQQQSLSDLKTVEEIKAGIFYDYLERLTKMGLITISTHGNLIDLKSLKQLSRYCQRRLSTLIRLQSLCINVDYNFIRQKLKISNLTKLAIISIYKETIKVFIKASPSLLKSWWIDLKNDTIALIHLEYS</sequence>
<evidence type="ECO:0000256" key="2">
    <source>
        <dbReference type="ARBA" id="ARBA00022454"/>
    </source>
</evidence>
<keyword evidence="3" id="KW-0779">Telomere</keyword>
<dbReference type="Gene3D" id="3.30.1370.230">
    <property type="entry name" value="Stn1, C-terminal wHTH domain"/>
    <property type="match status" value="1"/>
</dbReference>
<evidence type="ECO:0000259" key="4">
    <source>
        <dbReference type="Pfam" id="PF10451"/>
    </source>
</evidence>
<reference key="2">
    <citation type="submission" date="2011-08" db="EMBL/GenBank/DDBJ databases">
        <title>Genome sequence of Naumovozyma castellii.</title>
        <authorList>
            <person name="Gordon J.L."/>
            <person name="Armisen D."/>
            <person name="Proux-Wera E."/>
            <person name="OhEigeartaigh S.S."/>
            <person name="Byrne K.P."/>
            <person name="Wolfe K.H."/>
        </authorList>
    </citation>
    <scope>NUCLEOTIDE SEQUENCE</scope>
    <source>
        <strain>Type strain:CBS 4309</strain>
    </source>
</reference>
<evidence type="ECO:0008006" key="8">
    <source>
        <dbReference type="Google" id="ProtNLM"/>
    </source>
</evidence>
<evidence type="ECO:0000256" key="3">
    <source>
        <dbReference type="ARBA" id="ARBA00022895"/>
    </source>
</evidence>